<name>A0AAE0KQY6_9CHLO</name>
<keyword evidence="3" id="KW-0653">Protein transport</keyword>
<comment type="subcellular location">
    <subcellularLocation>
        <location evidence="1">Cytoplasm</location>
    </subcellularLocation>
</comment>
<feature type="non-terminal residue" evidence="5">
    <location>
        <position position="1"/>
    </location>
</feature>
<keyword evidence="3" id="KW-0813">Transport</keyword>
<dbReference type="InterPro" id="IPR016024">
    <property type="entry name" value="ARM-type_fold"/>
</dbReference>
<dbReference type="GO" id="GO:0005829">
    <property type="term" value="C:cytosol"/>
    <property type="evidence" value="ECO:0007669"/>
    <property type="project" value="TreeGrafter"/>
</dbReference>
<evidence type="ECO:0000313" key="5">
    <source>
        <dbReference type="EMBL" id="KAK3257478.1"/>
    </source>
</evidence>
<evidence type="ECO:0000256" key="1">
    <source>
        <dbReference type="ARBA" id="ARBA00004496"/>
    </source>
</evidence>
<evidence type="ECO:0000256" key="2">
    <source>
        <dbReference type="ARBA" id="ARBA00022490"/>
    </source>
</evidence>
<reference evidence="5 6" key="1">
    <citation type="journal article" date="2015" name="Genome Biol. Evol.">
        <title>Comparative Genomics of a Bacterivorous Green Alga Reveals Evolutionary Causalities and Consequences of Phago-Mixotrophic Mode of Nutrition.</title>
        <authorList>
            <person name="Burns J.A."/>
            <person name="Paasch A."/>
            <person name="Narechania A."/>
            <person name="Kim E."/>
        </authorList>
    </citation>
    <scope>NUCLEOTIDE SEQUENCE [LARGE SCALE GENOMIC DNA]</scope>
    <source>
        <strain evidence="5">PLY_AMNH</strain>
    </source>
</reference>
<organism evidence="5 6">
    <name type="scientific">Cymbomonas tetramitiformis</name>
    <dbReference type="NCBI Taxonomy" id="36881"/>
    <lineage>
        <taxon>Eukaryota</taxon>
        <taxon>Viridiplantae</taxon>
        <taxon>Chlorophyta</taxon>
        <taxon>Pyramimonadophyceae</taxon>
        <taxon>Pyramimonadales</taxon>
        <taxon>Pyramimonadaceae</taxon>
        <taxon>Cymbomonas</taxon>
    </lineage>
</organism>
<keyword evidence="2" id="KW-0963">Cytoplasm</keyword>
<gene>
    <name evidence="5" type="ORF">CYMTET_33436</name>
    <name evidence="4" type="ORF">CYMTET_33596</name>
</gene>
<sequence length="349" mass="39308">DGALYSIGWLCEKLKITKPYTEALEEMLMSHVLPEFQNPHGHIRAKAAWVSGQYADIKFKNPQNFIAHLQCIVGGLRDPDLPVRVDSVVALRNYVDASPRELNEIRPILPQLLDELFKLMNEVENEDLVFTLETIVEKFGEEIAPYAIGLTQNLVAAFWKCISEDEEEDDDAGALAAVGCLRAIATIMECVRWAPLLQKRSCAPHLGSGLPQLYPHLEQLLMPIMEKMLESEEQDVYEEVLDILSYLTYYSADISPALWKLFPIMCRAVKDWAMDYFENILVPLDNFIHRGNEMFVSSRVRCPPQPGCPRRLASVPTPMQKHKAAASNGPFFGCCCSDQLVCEAAPPPQ</sequence>
<evidence type="ECO:0000313" key="6">
    <source>
        <dbReference type="Proteomes" id="UP001190700"/>
    </source>
</evidence>
<dbReference type="Proteomes" id="UP001190700">
    <property type="component" value="Unassembled WGS sequence"/>
</dbReference>
<comment type="caution">
    <text evidence="5">The sequence shown here is derived from an EMBL/GenBank/DDBJ whole genome shotgun (WGS) entry which is preliminary data.</text>
</comment>
<dbReference type="PANTHER" id="PTHR10997:SF18">
    <property type="entry name" value="D-IMPORTIN 7_RANBP7"/>
    <property type="match status" value="1"/>
</dbReference>
<dbReference type="GO" id="GO:0006606">
    <property type="term" value="P:protein import into nucleus"/>
    <property type="evidence" value="ECO:0007669"/>
    <property type="project" value="TreeGrafter"/>
</dbReference>
<dbReference type="InterPro" id="IPR011989">
    <property type="entry name" value="ARM-like"/>
</dbReference>
<proteinExistence type="predicted"/>
<dbReference type="PANTHER" id="PTHR10997">
    <property type="entry name" value="IMPORTIN-7, 8, 11"/>
    <property type="match status" value="1"/>
</dbReference>
<keyword evidence="6" id="KW-1185">Reference proteome</keyword>
<evidence type="ECO:0000313" key="4">
    <source>
        <dbReference type="EMBL" id="KAK3257312.1"/>
    </source>
</evidence>
<dbReference type="EMBL" id="LGRX02020680">
    <property type="protein sequence ID" value="KAK3257312.1"/>
    <property type="molecule type" value="Genomic_DNA"/>
</dbReference>
<dbReference type="SUPFAM" id="SSF48371">
    <property type="entry name" value="ARM repeat"/>
    <property type="match status" value="1"/>
</dbReference>
<accession>A0AAE0KQY6</accession>
<dbReference type="AlphaFoldDB" id="A0AAE0KQY6"/>
<protein>
    <submittedName>
        <fullName evidence="5">Uncharacterized protein</fullName>
    </submittedName>
</protein>
<dbReference type="EMBL" id="LGRX02020461">
    <property type="protein sequence ID" value="KAK3257478.1"/>
    <property type="molecule type" value="Genomic_DNA"/>
</dbReference>
<evidence type="ECO:0000256" key="3">
    <source>
        <dbReference type="ARBA" id="ARBA00022927"/>
    </source>
</evidence>
<dbReference type="GO" id="GO:0005635">
    <property type="term" value="C:nuclear envelope"/>
    <property type="evidence" value="ECO:0007669"/>
    <property type="project" value="TreeGrafter"/>
</dbReference>
<dbReference type="Gene3D" id="1.25.10.10">
    <property type="entry name" value="Leucine-rich Repeat Variant"/>
    <property type="match status" value="1"/>
</dbReference>
<reference evidence="5" key="2">
    <citation type="submission" date="2023-06" db="EMBL/GenBank/DDBJ databases">
        <title>Long-read-based genome assembly of the green algal bacterivore Cymbomonas tetramitiformis.</title>
        <authorList>
            <person name="Gyaltshen Y."/>
            <person name="Rozenberg A."/>
            <person name="Paasch A."/>
            <person name="Burns J.A."/>
            <person name="Warring S."/>
            <person name="Larson R."/>
            <person name="Maurer-Alcala X."/>
            <person name="Dacks J."/>
            <person name="Kim E."/>
        </authorList>
    </citation>
    <scope>NUCLEOTIDE SEQUENCE</scope>
    <source>
        <strain evidence="5">PLY_AMNH</strain>
    </source>
</reference>